<protein>
    <submittedName>
        <fullName evidence="4">Zinc ribbon domain-containing protein</fullName>
    </submittedName>
</protein>
<feature type="transmembrane region" description="Helical" evidence="2">
    <location>
        <begin position="165"/>
        <end position="188"/>
    </location>
</feature>
<dbReference type="InterPro" id="IPR025874">
    <property type="entry name" value="DZR"/>
</dbReference>
<evidence type="ECO:0000313" key="5">
    <source>
        <dbReference type="Proteomes" id="UP000787322"/>
    </source>
</evidence>
<sequence length="373" mass="40186">MRCPNCGSEVDEGALTCPHCQIDLSLTQRIPVTQAHWCPHCGALVPAAAESCPKCGLPLPQAVPAARPARAIRPTRNISLPEIDAAPAPGEKHDPLADADPNASSSAAADPTVLQQMPVDNADPDATSAFASVSRRPAPRFESAIPSEPSKENLPEAEGIPRTRVILLSALLVTTLVVAAIFIITHPWDPQATDNRAKVEAPVSSTPTTTPVTHLTGQDTSATQQNTSSDAVFDALNSDYQKLGDLSKRLDDNEKTFDQLAITGSDQERADAQQEAEQISLDISNVISDLSSLDDSNGNYRQTIENLTKLGNWLRNRSDALSEGWKRSVASSNPSQDKEHILAPVDNIRDSSGSSSYQKLFDENYVNWKPQKQ</sequence>
<dbReference type="AlphaFoldDB" id="A0A9D5X5U8"/>
<keyword evidence="2" id="KW-1133">Transmembrane helix</keyword>
<organism evidence="4 5">
    <name type="scientific">Lancefieldella parvula</name>
    <dbReference type="NCBI Taxonomy" id="1382"/>
    <lineage>
        <taxon>Bacteria</taxon>
        <taxon>Bacillati</taxon>
        <taxon>Actinomycetota</taxon>
        <taxon>Coriobacteriia</taxon>
        <taxon>Coriobacteriales</taxon>
        <taxon>Atopobiaceae</taxon>
        <taxon>Lancefieldella</taxon>
    </lineage>
</organism>
<dbReference type="CDD" id="cd00065">
    <property type="entry name" value="FYVE_like_SF"/>
    <property type="match status" value="1"/>
</dbReference>
<name>A0A9D5X5U8_9ACTN</name>
<proteinExistence type="predicted"/>
<feature type="compositionally biased region" description="Polar residues" evidence="1">
    <location>
        <begin position="215"/>
        <end position="227"/>
    </location>
</feature>
<comment type="caution">
    <text evidence="4">The sequence shown here is derived from an EMBL/GenBank/DDBJ whole genome shotgun (WGS) entry which is preliminary data.</text>
</comment>
<evidence type="ECO:0000256" key="1">
    <source>
        <dbReference type="SAM" id="MobiDB-lite"/>
    </source>
</evidence>
<feature type="compositionally biased region" description="Low complexity" evidence="1">
    <location>
        <begin position="98"/>
        <end position="108"/>
    </location>
</feature>
<dbReference type="Proteomes" id="UP000787322">
    <property type="component" value="Unassembled WGS sequence"/>
</dbReference>
<reference evidence="4" key="1">
    <citation type="submission" date="2020-04" db="EMBL/GenBank/DDBJ databases">
        <title>Deep metagenomics examines the oral microbiome during advanced dental caries in children, revealing novel taxa and co-occurrences with host molecules.</title>
        <authorList>
            <person name="Baker J.L."/>
            <person name="Morton J.T."/>
            <person name="Dinis M."/>
            <person name="Alvarez R."/>
            <person name="Tran N.C."/>
            <person name="Knight R."/>
            <person name="Edlund A."/>
        </authorList>
    </citation>
    <scope>NUCLEOTIDE SEQUENCE</scope>
    <source>
        <strain evidence="4">JCVI_3_bin.11</strain>
    </source>
</reference>
<dbReference type="Pfam" id="PF12773">
    <property type="entry name" value="DZR"/>
    <property type="match status" value="1"/>
</dbReference>
<evidence type="ECO:0000256" key="2">
    <source>
        <dbReference type="SAM" id="Phobius"/>
    </source>
</evidence>
<feature type="compositionally biased region" description="Low complexity" evidence="1">
    <location>
        <begin position="202"/>
        <end position="213"/>
    </location>
</feature>
<feature type="region of interest" description="Disordered" evidence="1">
    <location>
        <begin position="76"/>
        <end position="108"/>
    </location>
</feature>
<keyword evidence="2" id="KW-0812">Transmembrane</keyword>
<evidence type="ECO:0000259" key="3">
    <source>
        <dbReference type="Pfam" id="PF12773"/>
    </source>
</evidence>
<feature type="domain" description="DZANK-type" evidence="3">
    <location>
        <begin position="3"/>
        <end position="56"/>
    </location>
</feature>
<feature type="region of interest" description="Disordered" evidence="1">
    <location>
        <begin position="193"/>
        <end position="227"/>
    </location>
</feature>
<feature type="region of interest" description="Disordered" evidence="1">
    <location>
        <begin position="327"/>
        <end position="356"/>
    </location>
</feature>
<feature type="region of interest" description="Disordered" evidence="1">
    <location>
        <begin position="131"/>
        <end position="156"/>
    </location>
</feature>
<gene>
    <name evidence="4" type="ORF">HXK24_03320</name>
</gene>
<accession>A0A9D5X5U8</accession>
<keyword evidence="2" id="KW-0472">Membrane</keyword>
<evidence type="ECO:0000313" key="4">
    <source>
        <dbReference type="EMBL" id="MBF4802840.1"/>
    </source>
</evidence>
<dbReference type="EMBL" id="JABZGU010000057">
    <property type="protein sequence ID" value="MBF4802840.1"/>
    <property type="molecule type" value="Genomic_DNA"/>
</dbReference>